<proteinExistence type="predicted"/>
<dbReference type="InterPro" id="IPR018745">
    <property type="entry name" value="MpsC"/>
</dbReference>
<dbReference type="AlphaFoldDB" id="A0A1R0XYK0"/>
<comment type="caution">
    <text evidence="2">The sequence shown here is derived from an EMBL/GenBank/DDBJ whole genome shotgun (WGS) entry which is preliminary data.</text>
</comment>
<evidence type="ECO:0000313" key="3">
    <source>
        <dbReference type="EMBL" id="OME19817.1"/>
    </source>
</evidence>
<evidence type="ECO:0000259" key="1">
    <source>
        <dbReference type="Pfam" id="PF10057"/>
    </source>
</evidence>
<dbReference type="Pfam" id="PF10057">
    <property type="entry name" value="MpsC"/>
    <property type="match status" value="1"/>
</dbReference>
<dbReference type="Proteomes" id="UP000187323">
    <property type="component" value="Unassembled WGS sequence"/>
</dbReference>
<dbReference type="EMBL" id="MPTC01000011">
    <property type="protein sequence ID" value="OMD40067.1"/>
    <property type="molecule type" value="Genomic_DNA"/>
</dbReference>
<dbReference type="Proteomes" id="UP000187439">
    <property type="component" value="Unassembled WGS sequence"/>
</dbReference>
<name>A0A1R0XYK0_9BACL</name>
<evidence type="ECO:0000313" key="5">
    <source>
        <dbReference type="Proteomes" id="UP000187439"/>
    </source>
</evidence>
<protein>
    <recommendedName>
        <fullName evidence="1">Na+-translocating membrane potential-generating system MpsC domain-containing protein</fullName>
    </recommendedName>
</protein>
<dbReference type="EMBL" id="MPTO01000012">
    <property type="protein sequence ID" value="OME19817.1"/>
    <property type="molecule type" value="Genomic_DNA"/>
</dbReference>
<gene>
    <name evidence="3" type="ORF">BSK47_14695</name>
    <name evidence="2" type="ORF">BSK52_14325</name>
</gene>
<evidence type="ECO:0000313" key="4">
    <source>
        <dbReference type="Proteomes" id="UP000187323"/>
    </source>
</evidence>
<sequence length="119" mass="13459">MQELTNQLKEAYLQCEREVLGVHPQEVEVRVIKNHIVIIAKGTPTIEQSISVHAIRGRSIHQTICEMDRERLQALLKPKVASIVGCDVTSIQSDICIGTGEKMELIHLDCDIENKFMHD</sequence>
<evidence type="ECO:0000313" key="2">
    <source>
        <dbReference type="EMBL" id="OMD40067.1"/>
    </source>
</evidence>
<feature type="domain" description="Na+-translocating membrane potential-generating system MpsC" evidence="1">
    <location>
        <begin position="3"/>
        <end position="109"/>
    </location>
</feature>
<organism evidence="2 5">
    <name type="scientific">Paenibacillus odorifer</name>
    <dbReference type="NCBI Taxonomy" id="189426"/>
    <lineage>
        <taxon>Bacteria</taxon>
        <taxon>Bacillati</taxon>
        <taxon>Bacillota</taxon>
        <taxon>Bacilli</taxon>
        <taxon>Bacillales</taxon>
        <taxon>Paenibacillaceae</taxon>
        <taxon>Paenibacillus</taxon>
    </lineage>
</organism>
<reference evidence="4 5" key="1">
    <citation type="submission" date="2016-10" db="EMBL/GenBank/DDBJ databases">
        <title>Paenibacillus species isolates.</title>
        <authorList>
            <person name="Beno S.M."/>
        </authorList>
    </citation>
    <scope>NUCLEOTIDE SEQUENCE [LARGE SCALE GENOMIC DNA]</scope>
    <source>
        <strain evidence="2 5">FSL H7-0710</strain>
        <strain evidence="3 4">FSL H7-0918</strain>
    </source>
</reference>
<accession>A0A1R0XYK0</accession>